<dbReference type="RefSeq" id="WP_141339260.1">
    <property type="nucleotide sequence ID" value="NZ_JBHMAX010000036.1"/>
</dbReference>
<sequence>MEWYLTGGVLTNWEKVRRLQAGMTYQWQDLDGFHQEELPETPPKSSLLHGWNLDGTVLVRLRWAGHRAYAARLVQHQQPLDAAQLVQVVISQTVPWHDLGQVAQAKGRATKARAQVFEHVEVPDMGRGGLLFLRPMSVA</sequence>
<proteinExistence type="predicted"/>
<dbReference type="Proteomes" id="UP001589613">
    <property type="component" value="Unassembled WGS sequence"/>
</dbReference>
<gene>
    <name evidence="1" type="ORF">ACFFN0_15465</name>
</gene>
<evidence type="ECO:0000313" key="2">
    <source>
        <dbReference type="Proteomes" id="UP001589613"/>
    </source>
</evidence>
<organism evidence="1 2">
    <name type="scientific">Ornithinimicrobium kibberense</name>
    <dbReference type="NCBI Taxonomy" id="282060"/>
    <lineage>
        <taxon>Bacteria</taxon>
        <taxon>Bacillati</taxon>
        <taxon>Actinomycetota</taxon>
        <taxon>Actinomycetes</taxon>
        <taxon>Micrococcales</taxon>
        <taxon>Ornithinimicrobiaceae</taxon>
        <taxon>Ornithinimicrobium</taxon>
    </lineage>
</organism>
<keyword evidence="2" id="KW-1185">Reference proteome</keyword>
<protein>
    <submittedName>
        <fullName evidence="1">Uncharacterized protein</fullName>
    </submittedName>
</protein>
<accession>A0ABV5V6K3</accession>
<comment type="caution">
    <text evidence="1">The sequence shown here is derived from an EMBL/GenBank/DDBJ whole genome shotgun (WGS) entry which is preliminary data.</text>
</comment>
<evidence type="ECO:0000313" key="1">
    <source>
        <dbReference type="EMBL" id="MFB9733447.1"/>
    </source>
</evidence>
<reference evidence="1 2" key="1">
    <citation type="submission" date="2024-09" db="EMBL/GenBank/DDBJ databases">
        <authorList>
            <person name="Sun Q."/>
            <person name="Mori K."/>
        </authorList>
    </citation>
    <scope>NUCLEOTIDE SEQUENCE [LARGE SCALE GENOMIC DNA]</scope>
    <source>
        <strain evidence="1 2">JCM 12763</strain>
    </source>
</reference>
<name>A0ABV5V6K3_9MICO</name>
<dbReference type="EMBL" id="JBHMAX010000036">
    <property type="protein sequence ID" value="MFB9733447.1"/>
    <property type="molecule type" value="Genomic_DNA"/>
</dbReference>